<sequence length="440" mass="49760">MGVQATVNLAIGLIFLIETTIGVLGNFSFLCHYIILSFTEYRRTSTDFIHKHLIVANVLALLCKGVPQTMAAFGRKYFLSDLGCKLLFFLHRVGRGVSIGSICALSVYQAVTISPGNSRWAELKVKAPKYIFPSIFLCWVLQMLVNVIFPIYLTSTSSDENITDKRKFGYCSAVRHEKIQHSLHGVLLSFPDVLCLGLMLWSSSSMVFLLYRHKQRVQHIRRTTASSRSSPEARATKTILLLVSTFNITDRKEFGYCSAVRHDKTRDLLYAVLLAFPDMLCLGLMLWASSSMVLLLYRHKQRVQHIRRISTSSRSSPEARATKTILLLMSTFGYFYTLSSIFQLVVGLFDNPSLILINTAAIMSLSFPTVSSLLLMSHNSKVTKIPKLFCAWRRKIKSPCLMKTMQTVCISTMYTCQLFIHLPHSPDTTYVSQEKGKQEN</sequence>
<evidence type="ECO:0000313" key="13">
    <source>
        <dbReference type="Ensembl" id="ENSSSUP00005018462.1"/>
    </source>
</evidence>
<feature type="transmembrane region" description="Helical" evidence="11">
    <location>
        <begin position="190"/>
        <end position="211"/>
    </location>
</feature>
<dbReference type="Gene3D" id="1.20.1070.10">
    <property type="entry name" value="Rhodopsin 7-helix transmembrane proteins"/>
    <property type="match status" value="2"/>
</dbReference>
<dbReference type="PRINTS" id="PR01534">
    <property type="entry name" value="VOMERONASL1R"/>
</dbReference>
<evidence type="ECO:0000256" key="6">
    <source>
        <dbReference type="ARBA" id="ARBA00022989"/>
    </source>
</evidence>
<dbReference type="AlphaFoldDB" id="A0A673UAW7"/>
<evidence type="ECO:0000256" key="4">
    <source>
        <dbReference type="ARBA" id="ARBA00022507"/>
    </source>
</evidence>
<dbReference type="InterPro" id="IPR017452">
    <property type="entry name" value="GPCR_Rhodpsn_7TM"/>
</dbReference>
<evidence type="ECO:0000256" key="7">
    <source>
        <dbReference type="ARBA" id="ARBA00023040"/>
    </source>
</evidence>
<evidence type="ECO:0000313" key="14">
    <source>
        <dbReference type="Proteomes" id="UP000472268"/>
    </source>
</evidence>
<keyword evidence="9" id="KW-0675">Receptor</keyword>
<keyword evidence="4" id="KW-0589">Pheromone response</keyword>
<keyword evidence="7" id="KW-0297">G-protein coupled receptor</keyword>
<proteinExistence type="inferred from homology"/>
<evidence type="ECO:0000256" key="8">
    <source>
        <dbReference type="ARBA" id="ARBA00023136"/>
    </source>
</evidence>
<feature type="transmembrane region" description="Helical" evidence="11">
    <location>
        <begin position="12"/>
        <end position="36"/>
    </location>
</feature>
<accession>A0A673UAW7</accession>
<dbReference type="Proteomes" id="UP000472268">
    <property type="component" value="Chromosome 16"/>
</dbReference>
<dbReference type="Pfam" id="PF03402">
    <property type="entry name" value="V1R"/>
    <property type="match status" value="2"/>
</dbReference>
<reference evidence="13" key="2">
    <citation type="submission" date="2025-08" db="UniProtKB">
        <authorList>
            <consortium name="Ensembl"/>
        </authorList>
    </citation>
    <scope>IDENTIFICATION</scope>
</reference>
<evidence type="ECO:0000259" key="12">
    <source>
        <dbReference type="PROSITE" id="PS50262"/>
    </source>
</evidence>
<name>A0A673UAW7_SURSU</name>
<evidence type="ECO:0000256" key="11">
    <source>
        <dbReference type="SAM" id="Phobius"/>
    </source>
</evidence>
<protein>
    <recommendedName>
        <fullName evidence="12">G-protein coupled receptors family 1 profile domain-containing protein</fullName>
    </recommendedName>
</protein>
<evidence type="ECO:0000256" key="2">
    <source>
        <dbReference type="ARBA" id="ARBA00010663"/>
    </source>
</evidence>
<dbReference type="GO" id="GO:0005886">
    <property type="term" value="C:plasma membrane"/>
    <property type="evidence" value="ECO:0007669"/>
    <property type="project" value="UniProtKB-SubCell"/>
</dbReference>
<dbReference type="SUPFAM" id="SSF81321">
    <property type="entry name" value="Family A G protein-coupled receptor-like"/>
    <property type="match status" value="2"/>
</dbReference>
<evidence type="ECO:0000256" key="10">
    <source>
        <dbReference type="ARBA" id="ARBA00023224"/>
    </source>
</evidence>
<keyword evidence="5 11" id="KW-0812">Transmembrane</keyword>
<keyword evidence="14" id="KW-1185">Reference proteome</keyword>
<organism evidence="13 14">
    <name type="scientific">Suricata suricatta</name>
    <name type="common">Meerkat</name>
    <dbReference type="NCBI Taxonomy" id="37032"/>
    <lineage>
        <taxon>Eukaryota</taxon>
        <taxon>Metazoa</taxon>
        <taxon>Chordata</taxon>
        <taxon>Craniata</taxon>
        <taxon>Vertebrata</taxon>
        <taxon>Euteleostomi</taxon>
        <taxon>Mammalia</taxon>
        <taxon>Eutheria</taxon>
        <taxon>Laurasiatheria</taxon>
        <taxon>Carnivora</taxon>
        <taxon>Feliformia</taxon>
        <taxon>Herpestidae</taxon>
        <taxon>Suricata</taxon>
    </lineage>
</organism>
<feature type="domain" description="G-protein coupled receptors family 1 profile" evidence="12">
    <location>
        <begin position="27"/>
        <end position="248"/>
    </location>
</feature>
<keyword evidence="10" id="KW-0807">Transducer</keyword>
<evidence type="ECO:0000256" key="1">
    <source>
        <dbReference type="ARBA" id="ARBA00004651"/>
    </source>
</evidence>
<dbReference type="PANTHER" id="PTHR24062">
    <property type="entry name" value="VOMERONASAL TYPE-1 RECEPTOR"/>
    <property type="match status" value="1"/>
</dbReference>
<keyword evidence="3" id="KW-1003">Cell membrane</keyword>
<feature type="transmembrane region" description="Helical" evidence="11">
    <location>
        <begin position="130"/>
        <end position="153"/>
    </location>
</feature>
<reference evidence="13" key="3">
    <citation type="submission" date="2025-09" db="UniProtKB">
        <authorList>
            <consortium name="Ensembl"/>
        </authorList>
    </citation>
    <scope>IDENTIFICATION</scope>
</reference>
<feature type="transmembrane region" description="Helical" evidence="11">
    <location>
        <begin position="269"/>
        <end position="297"/>
    </location>
</feature>
<evidence type="ECO:0000256" key="3">
    <source>
        <dbReference type="ARBA" id="ARBA00022475"/>
    </source>
</evidence>
<dbReference type="PROSITE" id="PS50262">
    <property type="entry name" value="G_PROTEIN_RECEP_F1_2"/>
    <property type="match status" value="1"/>
</dbReference>
<comment type="subcellular location">
    <subcellularLocation>
        <location evidence="1">Cell membrane</location>
        <topology evidence="1">Multi-pass membrane protein</topology>
    </subcellularLocation>
</comment>
<evidence type="ECO:0000256" key="5">
    <source>
        <dbReference type="ARBA" id="ARBA00022692"/>
    </source>
</evidence>
<feature type="transmembrane region" description="Helical" evidence="11">
    <location>
        <begin position="355"/>
        <end position="376"/>
    </location>
</feature>
<feature type="transmembrane region" description="Helical" evidence="11">
    <location>
        <begin position="324"/>
        <end position="349"/>
    </location>
</feature>
<reference evidence="13 14" key="1">
    <citation type="submission" date="2019-05" db="EMBL/GenBank/DDBJ databases">
        <title>A Chromosome-scale Meerkat (S. suricatta) Genome Assembly.</title>
        <authorList>
            <person name="Dudchenko O."/>
            <person name="Lieberman Aiden E."/>
            <person name="Tung J."/>
            <person name="Barreiro L.B."/>
            <person name="Clutton-Brock T.H."/>
        </authorList>
    </citation>
    <scope>NUCLEOTIDE SEQUENCE [LARGE SCALE GENOMIC DNA]</scope>
</reference>
<keyword evidence="6 11" id="KW-1133">Transmembrane helix</keyword>
<dbReference type="GO" id="GO:0019236">
    <property type="term" value="P:response to pheromone"/>
    <property type="evidence" value="ECO:0007669"/>
    <property type="project" value="UniProtKB-KW"/>
</dbReference>
<dbReference type="GO" id="GO:0007606">
    <property type="term" value="P:sensory perception of chemical stimulus"/>
    <property type="evidence" value="ECO:0007669"/>
    <property type="project" value="UniProtKB-ARBA"/>
</dbReference>
<dbReference type="CDD" id="cd13949">
    <property type="entry name" value="7tm_V1R_pheromone"/>
    <property type="match status" value="1"/>
</dbReference>
<keyword evidence="8 11" id="KW-0472">Membrane</keyword>
<dbReference type="Ensembl" id="ENSSSUT00005021076.1">
    <property type="protein sequence ID" value="ENSSSUP00005018462.1"/>
    <property type="gene ID" value="ENSSSUG00005011872.1"/>
</dbReference>
<comment type="similarity">
    <text evidence="2">Belongs to the G-protein coupled receptor 1 family.</text>
</comment>
<dbReference type="InterPro" id="IPR004072">
    <property type="entry name" value="Vmron_rcpt_1"/>
</dbReference>
<evidence type="ECO:0000256" key="9">
    <source>
        <dbReference type="ARBA" id="ARBA00023170"/>
    </source>
</evidence>
<dbReference type="GO" id="GO:0016503">
    <property type="term" value="F:pheromone receptor activity"/>
    <property type="evidence" value="ECO:0007669"/>
    <property type="project" value="InterPro"/>
</dbReference>